<keyword evidence="2" id="KW-1185">Reference proteome</keyword>
<organism evidence="1 2">
    <name type="scientific">Nemania bipapillata</name>
    <dbReference type="NCBI Taxonomy" id="110536"/>
    <lineage>
        <taxon>Eukaryota</taxon>
        <taxon>Fungi</taxon>
        <taxon>Dikarya</taxon>
        <taxon>Ascomycota</taxon>
        <taxon>Pezizomycotina</taxon>
        <taxon>Sordariomycetes</taxon>
        <taxon>Xylariomycetidae</taxon>
        <taxon>Xylariales</taxon>
        <taxon>Xylariaceae</taxon>
        <taxon>Nemania</taxon>
    </lineage>
</organism>
<protein>
    <submittedName>
        <fullName evidence="1">Uncharacterized protein</fullName>
    </submittedName>
</protein>
<sequence length="451" mass="52220">MKEAHKKIIRSSVSSHLDAQSKEKQGGKFDLDVDIIRGKGKGLVILLHGAPGVGKTATAEAIAIENDRPLFPISCGDLGFSPSVVEKTLRDIFRYAHLWECILLLDEADVYLTQRERGGDNLERNAIVGVFLRTLEYYSGILFLTTNRVGALDEAFRSRVHISLWYPYLSLPDTIKILHSNLDRLPRWDKSKNSTRGRIKIIYKEIEEFICREYNEYSRAVKQNRGPWNGRQIRNAVQTAACLALYDQKNSEDEDLPAILTAEHFRTVAETTREFEDFLKIAKVGDDEYLARQRQERVDDFRYREDRDNINKKVEYAGYKPRGSQRPSQGTARHGRSSRSGYRDDPYESLDNEDLYHDEQAPERRGGKPAIPSHMKDEYDTTVDRPRQRHPPDTYDEDEISQVEAEEDRTPSSYRSRGEASSSARRIRDKEQKHDAIFTDRRRRGDRDDRY</sequence>
<evidence type="ECO:0000313" key="2">
    <source>
        <dbReference type="Proteomes" id="UP001153334"/>
    </source>
</evidence>
<name>A0ACC2IIW8_9PEZI</name>
<dbReference type="EMBL" id="JAPESX010001345">
    <property type="protein sequence ID" value="KAJ8115047.1"/>
    <property type="molecule type" value="Genomic_DNA"/>
</dbReference>
<gene>
    <name evidence="1" type="ORF">ONZ43_g4759</name>
</gene>
<evidence type="ECO:0000313" key="1">
    <source>
        <dbReference type="EMBL" id="KAJ8115047.1"/>
    </source>
</evidence>
<proteinExistence type="predicted"/>
<accession>A0ACC2IIW8</accession>
<dbReference type="Proteomes" id="UP001153334">
    <property type="component" value="Unassembled WGS sequence"/>
</dbReference>
<reference evidence="1" key="1">
    <citation type="submission" date="2022-11" db="EMBL/GenBank/DDBJ databases">
        <title>Genome Sequence of Nemania bipapillata.</title>
        <authorList>
            <person name="Buettner E."/>
        </authorList>
    </citation>
    <scope>NUCLEOTIDE SEQUENCE</scope>
    <source>
        <strain evidence="1">CP14</strain>
    </source>
</reference>
<comment type="caution">
    <text evidence="1">The sequence shown here is derived from an EMBL/GenBank/DDBJ whole genome shotgun (WGS) entry which is preliminary data.</text>
</comment>